<comment type="pathway">
    <text evidence="4">Carbohydrate metabolism; hexose metabolism.</text>
</comment>
<dbReference type="Pfam" id="PF16363">
    <property type="entry name" value="GDP_Man_Dehyd"/>
    <property type="match status" value="1"/>
</dbReference>
<dbReference type="Gene3D" id="3.90.25.10">
    <property type="entry name" value="UDP-galactose 4-epimerase, domain 1"/>
    <property type="match status" value="1"/>
</dbReference>
<evidence type="ECO:0000256" key="7">
    <source>
        <dbReference type="ARBA" id="ARBA00037676"/>
    </source>
</evidence>
<dbReference type="Proteomes" id="UP000605846">
    <property type="component" value="Unassembled WGS sequence"/>
</dbReference>
<comment type="cofactor">
    <cofactor evidence="2">
        <name>NAD(+)</name>
        <dbReference type="ChEBI" id="CHEBI:57540"/>
    </cofactor>
</comment>
<dbReference type="GO" id="GO:0006012">
    <property type="term" value="P:galactose metabolic process"/>
    <property type="evidence" value="ECO:0007669"/>
    <property type="project" value="InterPro"/>
</dbReference>
<comment type="pathway">
    <text evidence="3">Carbohydrate metabolism; galactose metabolism.</text>
</comment>
<dbReference type="Gene3D" id="3.40.50.720">
    <property type="entry name" value="NAD(P)-binding Rossmann-like Domain"/>
    <property type="match status" value="1"/>
</dbReference>
<dbReference type="GO" id="GO:0003978">
    <property type="term" value="F:UDP-glucose 4-epimerase activity"/>
    <property type="evidence" value="ECO:0007669"/>
    <property type="project" value="UniProtKB-EC"/>
</dbReference>
<dbReference type="CDD" id="cd05247">
    <property type="entry name" value="UDP_G4E_1_SDR_e"/>
    <property type="match status" value="1"/>
</dbReference>
<evidence type="ECO:0000256" key="2">
    <source>
        <dbReference type="ARBA" id="ARBA00001911"/>
    </source>
</evidence>
<organism evidence="11 12">
    <name type="scientific">Apophysomyces ossiformis</name>
    <dbReference type="NCBI Taxonomy" id="679940"/>
    <lineage>
        <taxon>Eukaryota</taxon>
        <taxon>Fungi</taxon>
        <taxon>Fungi incertae sedis</taxon>
        <taxon>Mucoromycota</taxon>
        <taxon>Mucoromycotina</taxon>
        <taxon>Mucoromycetes</taxon>
        <taxon>Mucorales</taxon>
        <taxon>Mucorineae</taxon>
        <taxon>Mucoraceae</taxon>
        <taxon>Apophysomyces</taxon>
    </lineage>
</organism>
<comment type="caution">
    <text evidence="11">The sequence shown here is derived from an EMBL/GenBank/DDBJ whole genome shotgun (WGS) entry which is preliminary data.</text>
</comment>
<dbReference type="SUPFAM" id="SSF51735">
    <property type="entry name" value="NAD(P)-binding Rossmann-fold domains"/>
    <property type="match status" value="1"/>
</dbReference>
<dbReference type="InterPro" id="IPR016040">
    <property type="entry name" value="NAD(P)-bd_dom"/>
</dbReference>
<evidence type="ECO:0000256" key="1">
    <source>
        <dbReference type="ARBA" id="ARBA00000083"/>
    </source>
</evidence>
<evidence type="ECO:0000313" key="12">
    <source>
        <dbReference type="Proteomes" id="UP000605846"/>
    </source>
</evidence>
<dbReference type="OrthoDB" id="9402762at2759"/>
<keyword evidence="5" id="KW-0520">NAD</keyword>
<dbReference type="EMBL" id="JABAYA010000070">
    <property type="protein sequence ID" value="KAF7726873.1"/>
    <property type="molecule type" value="Genomic_DNA"/>
</dbReference>
<dbReference type="PANTHER" id="PTHR43725">
    <property type="entry name" value="UDP-GLUCOSE 4-EPIMERASE"/>
    <property type="match status" value="1"/>
</dbReference>
<keyword evidence="6" id="KW-0413">Isomerase</keyword>
<sequence length="437" mass="49354">MVNQVRTFEFLTGHEKLSTASETDRRSFEPSHHLPWQRRPWAKPTTTIHHFHNNNNSNKWTLPRRRHTINISDHNLLRLSIAPKVFPTHPNSKRLVQPNYVLVTGGAGYIGSHTVLELLHAGYEIVVMDNLINSNLEALRRVEYLAGRQVHFIQGDVTQIADLEYVFSKYEFWAVIHFAALKAVAESTRIPLDYYHNNLTGSMFLLRVMEKFGVKNLVFSSSATVYGEPEKMPVDESAQLGPVTNPYGRTKLFVEELLRDVCASDPEWNVCLLRYFNPVGAHPSGLIGEHSEGVPNNLMPYVIRVLQGQLPYVNVYGNDYDTVDGTGVRDYIHVCDLATGHVSALKKLAAKPGCVAYNLGTGAGHSVMQIMQAMEKASQKKIPYKLVDRRPGDVGICIADASLANHELGWFPVRTMDDMCRDMWRWSCMNRKGYSSS</sequence>
<protein>
    <recommendedName>
        <fullName evidence="10">NAD(P)-binding domain-containing protein</fullName>
    </recommendedName>
</protein>
<keyword evidence="12" id="KW-1185">Reference proteome</keyword>
<dbReference type="AlphaFoldDB" id="A0A8H7EQD8"/>
<evidence type="ECO:0000259" key="10">
    <source>
        <dbReference type="Pfam" id="PF16363"/>
    </source>
</evidence>
<comment type="similarity">
    <text evidence="8">In the N-terminal section; belongs to the NAD(P)-dependent epimerase/dehydratase family.</text>
</comment>
<dbReference type="GO" id="GO:0005829">
    <property type="term" value="C:cytosol"/>
    <property type="evidence" value="ECO:0007669"/>
    <property type="project" value="TreeGrafter"/>
</dbReference>
<reference evidence="11" key="1">
    <citation type="submission" date="2020-01" db="EMBL/GenBank/DDBJ databases">
        <title>Genome Sequencing of Three Apophysomyces-Like Fungal Strains Confirms a Novel Fungal Genus in the Mucoromycota with divergent Burkholderia-like Endosymbiotic Bacteria.</title>
        <authorList>
            <person name="Stajich J.E."/>
            <person name="Macias A.M."/>
            <person name="Carter-House D."/>
            <person name="Lovett B."/>
            <person name="Kasson L.R."/>
            <person name="Berry K."/>
            <person name="Grigoriev I."/>
            <person name="Chang Y."/>
            <person name="Spatafora J."/>
            <person name="Kasson M.T."/>
        </authorList>
    </citation>
    <scope>NUCLEOTIDE SEQUENCE</scope>
    <source>
        <strain evidence="11">NRRL A-21654</strain>
    </source>
</reference>
<accession>A0A8H7EQD8</accession>
<dbReference type="NCBIfam" id="TIGR01179">
    <property type="entry name" value="galE"/>
    <property type="match status" value="1"/>
</dbReference>
<evidence type="ECO:0000256" key="3">
    <source>
        <dbReference type="ARBA" id="ARBA00004947"/>
    </source>
</evidence>
<comment type="catalytic activity">
    <reaction evidence="1">
        <text>UDP-alpha-D-glucose = UDP-alpha-D-galactose</text>
        <dbReference type="Rhea" id="RHEA:22168"/>
        <dbReference type="ChEBI" id="CHEBI:58885"/>
        <dbReference type="ChEBI" id="CHEBI:66914"/>
        <dbReference type="EC" id="5.1.3.2"/>
    </reaction>
</comment>
<dbReference type="NCBIfam" id="NF007956">
    <property type="entry name" value="PRK10675.1"/>
    <property type="match status" value="1"/>
</dbReference>
<proteinExistence type="inferred from homology"/>
<evidence type="ECO:0000256" key="9">
    <source>
        <dbReference type="ARBA" id="ARBA00038238"/>
    </source>
</evidence>
<dbReference type="InterPro" id="IPR005886">
    <property type="entry name" value="UDP_G4E"/>
</dbReference>
<name>A0A8H7EQD8_9FUNG</name>
<dbReference type="InterPro" id="IPR036291">
    <property type="entry name" value="NAD(P)-bd_dom_sf"/>
</dbReference>
<comment type="similarity">
    <text evidence="9">In the C-terminal section; belongs to the aldose epimerase family.</text>
</comment>
<evidence type="ECO:0000313" key="11">
    <source>
        <dbReference type="EMBL" id="KAF7726873.1"/>
    </source>
</evidence>
<evidence type="ECO:0000256" key="6">
    <source>
        <dbReference type="ARBA" id="ARBA00023235"/>
    </source>
</evidence>
<comment type="function">
    <text evidence="7">Mutarotase converts alpha-aldose to the beta-anomer. It is active on D-glucose, L-arabinose, D-xylose, D-galactose, maltose and lactose.</text>
</comment>
<feature type="domain" description="NAD(P)-binding" evidence="10">
    <location>
        <begin position="102"/>
        <end position="423"/>
    </location>
</feature>
<evidence type="ECO:0000256" key="5">
    <source>
        <dbReference type="ARBA" id="ARBA00023027"/>
    </source>
</evidence>
<evidence type="ECO:0000256" key="4">
    <source>
        <dbReference type="ARBA" id="ARBA00005028"/>
    </source>
</evidence>
<dbReference type="PANTHER" id="PTHR43725:SF47">
    <property type="entry name" value="UDP-GLUCOSE 4-EPIMERASE"/>
    <property type="match status" value="1"/>
</dbReference>
<evidence type="ECO:0000256" key="8">
    <source>
        <dbReference type="ARBA" id="ARBA00037955"/>
    </source>
</evidence>
<gene>
    <name evidence="11" type="ORF">EC973_008380</name>
</gene>